<organism evidence="2 3">
    <name type="scientific">Pseudallescheria apiosperma</name>
    <name type="common">Scedosporium apiospermum</name>
    <dbReference type="NCBI Taxonomy" id="563466"/>
    <lineage>
        <taxon>Eukaryota</taxon>
        <taxon>Fungi</taxon>
        <taxon>Dikarya</taxon>
        <taxon>Ascomycota</taxon>
        <taxon>Pezizomycotina</taxon>
        <taxon>Sordariomycetes</taxon>
        <taxon>Hypocreomycetidae</taxon>
        <taxon>Microascales</taxon>
        <taxon>Microascaceae</taxon>
        <taxon>Scedosporium</taxon>
    </lineage>
</organism>
<evidence type="ECO:0000313" key="2">
    <source>
        <dbReference type="EMBL" id="KEZ45174.1"/>
    </source>
</evidence>
<dbReference type="HOGENOM" id="CLU_1670392_0_0_1"/>
<dbReference type="Proteomes" id="UP000028545">
    <property type="component" value="Unassembled WGS sequence"/>
</dbReference>
<evidence type="ECO:0000313" key="3">
    <source>
        <dbReference type="Proteomes" id="UP000028545"/>
    </source>
</evidence>
<accession>A0A084GCW2</accession>
<dbReference type="VEuPathDB" id="FungiDB:SAPIO_CDS2624"/>
<comment type="caution">
    <text evidence="2">The sequence shown here is derived from an EMBL/GenBank/DDBJ whole genome shotgun (WGS) entry which is preliminary data.</text>
</comment>
<name>A0A084GCW2_PSEDA</name>
<protein>
    <submittedName>
        <fullName evidence="2">Uncharacterized protein</fullName>
    </submittedName>
</protein>
<feature type="compositionally biased region" description="Acidic residues" evidence="1">
    <location>
        <begin position="67"/>
        <end position="81"/>
    </location>
</feature>
<dbReference type="GeneID" id="27721696"/>
<dbReference type="OrthoDB" id="3872446at2759"/>
<dbReference type="RefSeq" id="XP_016644973.1">
    <property type="nucleotide sequence ID" value="XM_016785597.1"/>
</dbReference>
<sequence>MTEPEGFEDDLFADLYNDDEAPKPPPPTAAAPAPAVSSAPATTIETKVITPVVEEANGEASPGGAFDQDDEDGDVDFDLGEPETISSPPPPPPQPQRHDIPESPPSTSGAMMKAGSTKEDGYIQNSEDAYQKEAEGIDTSGGFDGTMTWRWLLGKAVV</sequence>
<keyword evidence="3" id="KW-1185">Reference proteome</keyword>
<dbReference type="AlphaFoldDB" id="A0A084GCW2"/>
<proteinExistence type="predicted"/>
<feature type="compositionally biased region" description="Acidic residues" evidence="1">
    <location>
        <begin position="1"/>
        <end position="19"/>
    </location>
</feature>
<dbReference type="EMBL" id="JOWA01000086">
    <property type="protein sequence ID" value="KEZ45174.1"/>
    <property type="molecule type" value="Genomic_DNA"/>
</dbReference>
<gene>
    <name evidence="2" type="ORF">SAPIO_CDS2624</name>
</gene>
<feature type="region of interest" description="Disordered" evidence="1">
    <location>
        <begin position="1"/>
        <end position="120"/>
    </location>
</feature>
<evidence type="ECO:0000256" key="1">
    <source>
        <dbReference type="SAM" id="MobiDB-lite"/>
    </source>
</evidence>
<reference evidence="2 3" key="1">
    <citation type="journal article" date="2014" name="Genome Announc.">
        <title>Draft genome sequence of the pathogenic fungus Scedosporium apiospermum.</title>
        <authorList>
            <person name="Vandeputte P."/>
            <person name="Ghamrawi S."/>
            <person name="Rechenmann M."/>
            <person name="Iltis A."/>
            <person name="Giraud S."/>
            <person name="Fleury M."/>
            <person name="Thornton C."/>
            <person name="Delhaes L."/>
            <person name="Meyer W."/>
            <person name="Papon N."/>
            <person name="Bouchara J.P."/>
        </authorList>
    </citation>
    <scope>NUCLEOTIDE SEQUENCE [LARGE SCALE GENOMIC DNA]</scope>
    <source>
        <strain evidence="2 3">IHEM 14462</strain>
    </source>
</reference>
<feature type="compositionally biased region" description="Low complexity" evidence="1">
    <location>
        <begin position="30"/>
        <end position="43"/>
    </location>
</feature>
<dbReference type="KEGG" id="sapo:SAPIO_CDS2624"/>